<evidence type="ECO:0000256" key="2">
    <source>
        <dbReference type="ARBA" id="ARBA00007399"/>
    </source>
</evidence>
<dbReference type="GO" id="GO:0030288">
    <property type="term" value="C:outer membrane-bounded periplasmic space"/>
    <property type="evidence" value="ECO:0007669"/>
    <property type="project" value="InterPro"/>
</dbReference>
<feature type="domain" description="Pili assembly chaperone N-terminal" evidence="7">
    <location>
        <begin position="22"/>
        <end position="142"/>
    </location>
</feature>
<dbReference type="SUPFAM" id="SSF49354">
    <property type="entry name" value="PapD-like"/>
    <property type="match status" value="1"/>
</dbReference>
<evidence type="ECO:0000259" key="7">
    <source>
        <dbReference type="Pfam" id="PF00345"/>
    </source>
</evidence>
<dbReference type="PANTHER" id="PTHR30251">
    <property type="entry name" value="PILUS ASSEMBLY CHAPERONE"/>
    <property type="match status" value="1"/>
</dbReference>
<evidence type="ECO:0000256" key="3">
    <source>
        <dbReference type="ARBA" id="ARBA00022729"/>
    </source>
</evidence>
<dbReference type="AlphaFoldDB" id="Q846B1"/>
<dbReference type="InterPro" id="IPR016147">
    <property type="entry name" value="Pili_assmbl_chaperone_N"/>
</dbReference>
<dbReference type="GO" id="GO:0071555">
    <property type="term" value="P:cell wall organization"/>
    <property type="evidence" value="ECO:0007669"/>
    <property type="project" value="InterPro"/>
</dbReference>
<dbReference type="Pfam" id="PF02753">
    <property type="entry name" value="PapD_C"/>
    <property type="match status" value="1"/>
</dbReference>
<dbReference type="PRINTS" id="PR00969">
    <property type="entry name" value="CHAPERONPILI"/>
</dbReference>
<gene>
    <name evidence="9" type="primary">fotB</name>
</gene>
<dbReference type="InterPro" id="IPR001829">
    <property type="entry name" value="Pili_assmbl_chaperone_bac"/>
</dbReference>
<dbReference type="InterPro" id="IPR008962">
    <property type="entry name" value="PapD-like_sf"/>
</dbReference>
<keyword evidence="5" id="KW-0143">Chaperone</keyword>
<keyword evidence="4" id="KW-0574">Periplasm</keyword>
<accession>Q846B1</accession>
<evidence type="ECO:0000313" key="9">
    <source>
        <dbReference type="EMBL" id="AAO73847.1"/>
    </source>
</evidence>
<evidence type="ECO:0000256" key="4">
    <source>
        <dbReference type="ARBA" id="ARBA00022764"/>
    </source>
</evidence>
<feature type="chain" id="PRO_5004297911" evidence="6">
    <location>
        <begin position="20"/>
        <end position="230"/>
    </location>
</feature>
<dbReference type="Pfam" id="PF00345">
    <property type="entry name" value="PapD_N"/>
    <property type="match status" value="1"/>
</dbReference>
<evidence type="ECO:0000256" key="5">
    <source>
        <dbReference type="ARBA" id="ARBA00023186"/>
    </source>
</evidence>
<dbReference type="InterPro" id="IPR013783">
    <property type="entry name" value="Ig-like_fold"/>
</dbReference>
<dbReference type="SUPFAM" id="SSF49584">
    <property type="entry name" value="Periplasmic chaperone C-domain"/>
    <property type="match status" value="1"/>
</dbReference>
<proteinExistence type="inferred from homology"/>
<dbReference type="InterPro" id="IPR050643">
    <property type="entry name" value="Periplasmic_pilus_chap"/>
</dbReference>
<dbReference type="EMBL" id="AF335469">
    <property type="protein sequence ID" value="AAO73847.1"/>
    <property type="molecule type" value="Genomic_DNA"/>
</dbReference>
<keyword evidence="3 6" id="KW-0732">Signal</keyword>
<dbReference type="InterPro" id="IPR036316">
    <property type="entry name" value="Pili_assmbl_chap_C_dom_sf"/>
</dbReference>
<dbReference type="PANTHER" id="PTHR30251:SF2">
    <property type="entry name" value="FIMBRIAL CHAPERONE YADV-RELATED"/>
    <property type="match status" value="1"/>
</dbReference>
<organism evidence="9">
    <name type="scientific">Escherichia coli</name>
    <dbReference type="NCBI Taxonomy" id="562"/>
    <lineage>
        <taxon>Bacteria</taxon>
        <taxon>Pseudomonadati</taxon>
        <taxon>Pseudomonadota</taxon>
        <taxon>Gammaproteobacteria</taxon>
        <taxon>Enterobacterales</taxon>
        <taxon>Enterobacteriaceae</taxon>
        <taxon>Escherichia</taxon>
    </lineage>
</organism>
<feature type="signal peptide" evidence="6">
    <location>
        <begin position="1"/>
        <end position="19"/>
    </location>
</feature>
<comment type="subcellular location">
    <subcellularLocation>
        <location evidence="1">Periplasm</location>
    </subcellularLocation>
</comment>
<sequence length="230" mass="26105">MFKKSILLFFISSSAIAGAFGPRESKLIFESDKAYIQYRIDNTGKDMPWLVQAWVEDSKEKKTKEFTPTPLVFRVEPSSVFSVRVMKTGSPDEHKETLYWIVSNSLPGGDKTELKSHDDKITAKMNLAYRFKVPMFYRPISLKNIPQQPENLEWSVDGKGKVKVKNSSRYIVQLQSINIHNSLHQGKGVSYFINPMSDVALNVSAKSGTKIHYSVINDYGAVKEYEGVIK</sequence>
<name>Q846B1_ECOLX</name>
<evidence type="ECO:0000259" key="8">
    <source>
        <dbReference type="Pfam" id="PF02753"/>
    </source>
</evidence>
<comment type="similarity">
    <text evidence="2">Belongs to the periplasmic pilus chaperone family.</text>
</comment>
<evidence type="ECO:0000256" key="6">
    <source>
        <dbReference type="SAM" id="SignalP"/>
    </source>
</evidence>
<reference evidence="9" key="1">
    <citation type="journal article" date="2003" name="Mol. Microbiol.">
        <title>Phase variation of the 987P-like CS18 fimbriae of human enterotoxigenic Escherichia coli is regulated by site-specific recombinases.</title>
        <authorList>
            <person name="Honarvar S."/>
            <person name="Choi B.K."/>
            <person name="Schifferli D.M."/>
        </authorList>
    </citation>
    <scope>NUCLEOTIDE SEQUENCE</scope>
    <source>
        <strain evidence="9">ARG-2</strain>
    </source>
</reference>
<feature type="domain" description="Pili assembly chaperone C-terminal" evidence="8">
    <location>
        <begin position="164"/>
        <end position="223"/>
    </location>
</feature>
<dbReference type="Gene3D" id="2.60.40.10">
    <property type="entry name" value="Immunoglobulins"/>
    <property type="match status" value="2"/>
</dbReference>
<evidence type="ECO:0000256" key="1">
    <source>
        <dbReference type="ARBA" id="ARBA00004418"/>
    </source>
</evidence>
<dbReference type="InterPro" id="IPR016148">
    <property type="entry name" value="Pili_assmbl_chaperone_C"/>
</dbReference>
<protein>
    <submittedName>
        <fullName evidence="9">FotB</fullName>
    </submittedName>
</protein>